<evidence type="ECO:0000256" key="1">
    <source>
        <dbReference type="ARBA" id="ARBA00022692"/>
    </source>
</evidence>
<keyword evidence="3 4" id="KW-0472">Membrane</keyword>
<feature type="transmembrane region" description="Helical" evidence="4">
    <location>
        <begin position="21"/>
        <end position="44"/>
    </location>
</feature>
<dbReference type="SUPFAM" id="SSF103473">
    <property type="entry name" value="MFS general substrate transporter"/>
    <property type="match status" value="1"/>
</dbReference>
<comment type="caution">
    <text evidence="5">The sequence shown here is derived from an EMBL/GenBank/DDBJ whole genome shotgun (WGS) entry which is preliminary data.</text>
</comment>
<accession>A0ABT2CS60</accession>
<dbReference type="InterPro" id="IPR011701">
    <property type="entry name" value="MFS"/>
</dbReference>
<dbReference type="RefSeq" id="WP_258809995.1">
    <property type="nucleotide sequence ID" value="NZ_JANUGU010000001.1"/>
</dbReference>
<evidence type="ECO:0000256" key="3">
    <source>
        <dbReference type="ARBA" id="ARBA00023136"/>
    </source>
</evidence>
<feature type="transmembrane region" description="Helical" evidence="4">
    <location>
        <begin position="161"/>
        <end position="184"/>
    </location>
</feature>
<proteinExistence type="predicted"/>
<feature type="transmembrane region" description="Helical" evidence="4">
    <location>
        <begin position="102"/>
        <end position="124"/>
    </location>
</feature>
<protein>
    <submittedName>
        <fullName evidence="5">MFS transporter</fullName>
    </submittedName>
</protein>
<feature type="transmembrane region" description="Helical" evidence="4">
    <location>
        <begin position="243"/>
        <end position="262"/>
    </location>
</feature>
<feature type="transmembrane region" description="Helical" evidence="4">
    <location>
        <begin position="50"/>
        <end position="73"/>
    </location>
</feature>
<name>A0ABT2CS60_9BURK</name>
<feature type="transmembrane region" description="Helical" evidence="4">
    <location>
        <begin position="205"/>
        <end position="223"/>
    </location>
</feature>
<feature type="transmembrane region" description="Helical" evidence="4">
    <location>
        <begin position="332"/>
        <end position="352"/>
    </location>
</feature>
<dbReference type="InterPro" id="IPR036259">
    <property type="entry name" value="MFS_trans_sf"/>
</dbReference>
<evidence type="ECO:0000313" key="6">
    <source>
        <dbReference type="Proteomes" id="UP001204621"/>
    </source>
</evidence>
<feature type="transmembrane region" description="Helical" evidence="4">
    <location>
        <begin position="80"/>
        <end position="96"/>
    </location>
</feature>
<gene>
    <name evidence="5" type="ORF">NX778_01935</name>
</gene>
<evidence type="ECO:0000256" key="2">
    <source>
        <dbReference type="ARBA" id="ARBA00022989"/>
    </source>
</evidence>
<keyword evidence="2 4" id="KW-1133">Transmembrane helix</keyword>
<feature type="transmembrane region" description="Helical" evidence="4">
    <location>
        <begin position="136"/>
        <end position="155"/>
    </location>
</feature>
<evidence type="ECO:0000313" key="5">
    <source>
        <dbReference type="EMBL" id="MCS0656819.1"/>
    </source>
</evidence>
<dbReference type="EMBL" id="JANUGU010000001">
    <property type="protein sequence ID" value="MCS0656819.1"/>
    <property type="molecule type" value="Genomic_DNA"/>
</dbReference>
<keyword evidence="1 4" id="KW-0812">Transmembrane</keyword>
<sequence length="389" mass="39203">MHATLASRGPDGGRGRATLMLCHFVGMVDLVALPVWVGTLVQHYGFDLEYAGMIVTAFLLGAVAASLFAAPLYNRLPRRACAAGGYGVAALAFLAASQAHGLGALLALHLVAGLATGAGLSVVHGTIGRSANPHRLFALAGTALGIGAVGFYAAVPPAVAALGGAVLFKAFAGLMALAALACAFGFPQVAGDGGQRAAAGRLPRAAWFAILGVSCMALNQALTFSMLDRIGALRGFGQERVNIVLIVCGLVNLLPAAIAALLQRRLNPVRVALVAAPLQVALALTVTLSGDFFPYALAGSVYPAVLIFTHTFLFGLIASLDPSGRALASTPAMMMTGSAIGPALAGSVAMRAGFAGQAVLAVAVGCAALLFFALVARRAARPLAVGPNV</sequence>
<feature type="transmembrane region" description="Helical" evidence="4">
    <location>
        <begin position="269"/>
        <end position="289"/>
    </location>
</feature>
<keyword evidence="6" id="KW-1185">Reference proteome</keyword>
<feature type="transmembrane region" description="Helical" evidence="4">
    <location>
        <begin position="358"/>
        <end position="376"/>
    </location>
</feature>
<dbReference type="Gene3D" id="1.20.1250.20">
    <property type="entry name" value="MFS general substrate transporter like domains"/>
    <property type="match status" value="1"/>
</dbReference>
<organism evidence="5 6">
    <name type="scientific">Massilia terrae</name>
    <dbReference type="NCBI Taxonomy" id="1811224"/>
    <lineage>
        <taxon>Bacteria</taxon>
        <taxon>Pseudomonadati</taxon>
        <taxon>Pseudomonadota</taxon>
        <taxon>Betaproteobacteria</taxon>
        <taxon>Burkholderiales</taxon>
        <taxon>Oxalobacteraceae</taxon>
        <taxon>Telluria group</taxon>
        <taxon>Massilia</taxon>
    </lineage>
</organism>
<evidence type="ECO:0000256" key="4">
    <source>
        <dbReference type="SAM" id="Phobius"/>
    </source>
</evidence>
<feature type="transmembrane region" description="Helical" evidence="4">
    <location>
        <begin position="301"/>
        <end position="320"/>
    </location>
</feature>
<dbReference type="Proteomes" id="UP001204621">
    <property type="component" value="Unassembled WGS sequence"/>
</dbReference>
<dbReference type="Pfam" id="PF07690">
    <property type="entry name" value="MFS_1"/>
    <property type="match status" value="1"/>
</dbReference>
<reference evidence="5 6" key="1">
    <citation type="submission" date="2022-08" db="EMBL/GenBank/DDBJ databases">
        <title>Reclassification of Massilia species as members of the genera Telluria, Duganella, Pseudoduganella, Mokoshia gen. nov. and Zemynaea gen. nov. using orthogonal and non-orthogonal genome-based approaches.</title>
        <authorList>
            <person name="Bowman J.P."/>
        </authorList>
    </citation>
    <scope>NUCLEOTIDE SEQUENCE [LARGE SCALE GENOMIC DNA]</scope>
    <source>
        <strain evidence="5 6">JCM 31606</strain>
    </source>
</reference>